<reference evidence="8 9" key="1">
    <citation type="submission" date="2017-10" db="EMBL/GenBank/DDBJ databases">
        <title>Comparative genomics in systemic dimorphic fungi from Ajellomycetaceae.</title>
        <authorList>
            <person name="Munoz J.F."/>
            <person name="Mcewen J.G."/>
            <person name="Clay O.K."/>
            <person name="Cuomo C.A."/>
        </authorList>
    </citation>
    <scope>NUCLEOTIDE SEQUENCE [LARGE SCALE GENOMIC DNA]</scope>
    <source>
        <strain evidence="8 9">UAMH7299</strain>
    </source>
</reference>
<protein>
    <recommendedName>
        <fullName evidence="7">Cupin type-1 domain-containing protein</fullName>
    </recommendedName>
</protein>
<feature type="domain" description="Cupin type-1" evidence="7">
    <location>
        <begin position="62"/>
        <end position="207"/>
    </location>
</feature>
<keyword evidence="9" id="KW-1185">Reference proteome</keyword>
<dbReference type="SMART" id="SM00835">
    <property type="entry name" value="Cupin_1"/>
    <property type="match status" value="1"/>
</dbReference>
<evidence type="ECO:0000259" key="7">
    <source>
        <dbReference type="SMART" id="SM00835"/>
    </source>
</evidence>
<keyword evidence="3" id="KW-0964">Secreted</keyword>
<keyword evidence="6" id="KW-0732">Signal</keyword>
<dbReference type="PRINTS" id="PR00325">
    <property type="entry name" value="GERMIN"/>
</dbReference>
<feature type="signal peptide" evidence="6">
    <location>
        <begin position="1"/>
        <end position="20"/>
    </location>
</feature>
<evidence type="ECO:0000256" key="2">
    <source>
        <dbReference type="ARBA" id="ARBA00007456"/>
    </source>
</evidence>
<accession>A0A2B7YG24</accession>
<dbReference type="SUPFAM" id="SSF51182">
    <property type="entry name" value="RmlC-like cupins"/>
    <property type="match status" value="1"/>
</dbReference>
<dbReference type="GO" id="GO:0005576">
    <property type="term" value="C:extracellular region"/>
    <property type="evidence" value="ECO:0007669"/>
    <property type="project" value="UniProtKB-SubCell"/>
</dbReference>
<dbReference type="InterPro" id="IPR011051">
    <property type="entry name" value="RmlC_Cupin_sf"/>
</dbReference>
<dbReference type="EMBL" id="PDNA01000046">
    <property type="protein sequence ID" value="PGH19557.1"/>
    <property type="molecule type" value="Genomic_DNA"/>
</dbReference>
<comment type="caution">
    <text evidence="8">The sequence shown here is derived from an EMBL/GenBank/DDBJ whole genome shotgun (WGS) entry which is preliminary data.</text>
</comment>
<evidence type="ECO:0000256" key="1">
    <source>
        <dbReference type="ARBA" id="ARBA00004613"/>
    </source>
</evidence>
<proteinExistence type="inferred from homology"/>
<sequence>MSSLSTLFTALLAAVSLASATPLVRRTAAGNPNLITQLRTSTQVNRTNALIEDEPDFSNFKFNFLEKLKPGPFGGGVVVANGETFPAVTGTGISGGVVFLPPCGMNGAHTHPRASEFAIASNATVKTGYVMENGAAKFIDLTLNPLEGVVFPQGSIHFQFNDNCDPTMLFVGLSSEDPGTSFAVKNVFALGNPAASAALGLPDKINDQNLEAFTDSLPTGIILGAKECAKRCKIDGAPMIKDSN</sequence>
<dbReference type="OrthoDB" id="1921208at2759"/>
<dbReference type="GO" id="GO:0030145">
    <property type="term" value="F:manganese ion binding"/>
    <property type="evidence" value="ECO:0007669"/>
    <property type="project" value="InterPro"/>
</dbReference>
<dbReference type="Proteomes" id="UP000224634">
    <property type="component" value="Unassembled WGS sequence"/>
</dbReference>
<feature type="chain" id="PRO_5012225517" description="Cupin type-1 domain-containing protein" evidence="6">
    <location>
        <begin position="21"/>
        <end position="244"/>
    </location>
</feature>
<dbReference type="STRING" id="1447883.A0A2B7YG24"/>
<keyword evidence="5" id="KW-0464">Manganese</keyword>
<dbReference type="CDD" id="cd02241">
    <property type="entry name" value="cupin_OxOx"/>
    <property type="match status" value="1"/>
</dbReference>
<dbReference type="Gene3D" id="2.60.120.10">
    <property type="entry name" value="Jelly Rolls"/>
    <property type="match status" value="1"/>
</dbReference>
<evidence type="ECO:0000313" key="9">
    <source>
        <dbReference type="Proteomes" id="UP000224634"/>
    </source>
</evidence>
<comment type="similarity">
    <text evidence="2">Belongs to the germin family.</text>
</comment>
<comment type="subcellular location">
    <subcellularLocation>
        <location evidence="1">Secreted</location>
    </subcellularLocation>
</comment>
<dbReference type="PANTHER" id="PTHR31238">
    <property type="entry name" value="GERMIN-LIKE PROTEIN SUBFAMILY 3 MEMBER 3"/>
    <property type="match status" value="1"/>
</dbReference>
<evidence type="ECO:0000256" key="6">
    <source>
        <dbReference type="SAM" id="SignalP"/>
    </source>
</evidence>
<dbReference type="InterPro" id="IPR006045">
    <property type="entry name" value="Cupin_1"/>
</dbReference>
<dbReference type="InterPro" id="IPR001929">
    <property type="entry name" value="Germin"/>
</dbReference>
<evidence type="ECO:0000256" key="3">
    <source>
        <dbReference type="ARBA" id="ARBA00022525"/>
    </source>
</evidence>
<evidence type="ECO:0000256" key="4">
    <source>
        <dbReference type="ARBA" id="ARBA00022723"/>
    </source>
</evidence>
<dbReference type="AlphaFoldDB" id="A0A2B7YG24"/>
<evidence type="ECO:0000313" key="8">
    <source>
        <dbReference type="EMBL" id="PGH19557.1"/>
    </source>
</evidence>
<organism evidence="8 9">
    <name type="scientific">Polytolypa hystricis (strain UAMH7299)</name>
    <dbReference type="NCBI Taxonomy" id="1447883"/>
    <lineage>
        <taxon>Eukaryota</taxon>
        <taxon>Fungi</taxon>
        <taxon>Dikarya</taxon>
        <taxon>Ascomycota</taxon>
        <taxon>Pezizomycotina</taxon>
        <taxon>Eurotiomycetes</taxon>
        <taxon>Eurotiomycetidae</taxon>
        <taxon>Onygenales</taxon>
        <taxon>Onygenales incertae sedis</taxon>
        <taxon>Polytolypa</taxon>
    </lineage>
</organism>
<dbReference type="Pfam" id="PF00190">
    <property type="entry name" value="Cupin_1"/>
    <property type="match status" value="1"/>
</dbReference>
<name>A0A2B7YG24_POLH7</name>
<evidence type="ECO:0000256" key="5">
    <source>
        <dbReference type="ARBA" id="ARBA00023211"/>
    </source>
</evidence>
<gene>
    <name evidence="8" type="ORF">AJ80_03893</name>
</gene>
<dbReference type="InterPro" id="IPR014710">
    <property type="entry name" value="RmlC-like_jellyroll"/>
</dbReference>
<keyword evidence="4" id="KW-0479">Metal-binding</keyword>